<evidence type="ECO:0000313" key="2">
    <source>
        <dbReference type="Proteomes" id="UP000004018"/>
    </source>
</evidence>
<gene>
    <name evidence="1" type="ORF">HMPREF1039_0283</name>
</gene>
<sequence>MLRINEAPVYNVNDNHNIVYGVLFLVHKACRGGICTCNGEIGENDKREKKGTKE</sequence>
<proteinExistence type="predicted"/>
<keyword evidence="2" id="KW-1185">Reference proteome</keyword>
<comment type="caution">
    <text evidence="1">The sequence shown here is derived from an EMBL/GenBank/DDBJ whole genome shotgun (WGS) entry which is preliminary data.</text>
</comment>
<protein>
    <submittedName>
        <fullName evidence="1">Uncharacterized protein</fullName>
    </submittedName>
</protein>
<evidence type="ECO:0000313" key="1">
    <source>
        <dbReference type="EMBL" id="EGL42096.1"/>
    </source>
</evidence>
<dbReference type="Proteomes" id="UP000004018">
    <property type="component" value="Unassembled WGS sequence"/>
</dbReference>
<reference evidence="1 2" key="1">
    <citation type="submission" date="2011-04" db="EMBL/GenBank/DDBJ databases">
        <authorList>
            <person name="Harkins D.M."/>
            <person name="Madupu R."/>
            <person name="Durkin A.S."/>
            <person name="Torralba M."/>
            <person name="Methe B."/>
            <person name="Sutton G.G."/>
            <person name="Nelson K.E."/>
        </authorList>
    </citation>
    <scope>NUCLEOTIDE SEQUENCE [LARGE SCALE GENOMIC DNA]</scope>
    <source>
        <strain evidence="1 2">UPII 199-6</strain>
    </source>
</reference>
<dbReference type="EMBL" id="AFIJ01000007">
    <property type="protein sequence ID" value="EGL42096.1"/>
    <property type="molecule type" value="Genomic_DNA"/>
</dbReference>
<name>A0ABN0D3U6_9FIRM</name>
<organism evidence="1 2">
    <name type="scientific">Megasphaera lornae</name>
    <dbReference type="NCBI Taxonomy" id="1000568"/>
    <lineage>
        <taxon>Bacteria</taxon>
        <taxon>Bacillati</taxon>
        <taxon>Bacillota</taxon>
        <taxon>Negativicutes</taxon>
        <taxon>Veillonellales</taxon>
        <taxon>Veillonellaceae</taxon>
        <taxon>Megasphaera</taxon>
    </lineage>
</organism>
<accession>A0ABN0D3U6</accession>